<dbReference type="SUPFAM" id="SSF103473">
    <property type="entry name" value="MFS general substrate transporter"/>
    <property type="match status" value="1"/>
</dbReference>
<evidence type="ECO:0000256" key="4">
    <source>
        <dbReference type="ARBA" id="ARBA00022989"/>
    </source>
</evidence>
<feature type="domain" description="Major facilitator superfamily (MFS) profile" evidence="8">
    <location>
        <begin position="15"/>
        <end position="421"/>
    </location>
</feature>
<dbReference type="InterPro" id="IPR020846">
    <property type="entry name" value="MFS_dom"/>
</dbReference>
<dbReference type="GO" id="GO:0022857">
    <property type="term" value="F:transmembrane transporter activity"/>
    <property type="evidence" value="ECO:0007669"/>
    <property type="project" value="InterPro"/>
</dbReference>
<dbReference type="RefSeq" id="WP_002577031.1">
    <property type="nucleotide sequence ID" value="NZ_BAABZS010000001.1"/>
</dbReference>
<dbReference type="Pfam" id="PF07690">
    <property type="entry name" value="MFS_1"/>
    <property type="match status" value="1"/>
</dbReference>
<dbReference type="InterPro" id="IPR050327">
    <property type="entry name" value="Proton-linked_MCT"/>
</dbReference>
<organism evidence="9">
    <name type="scientific">Enterocloster bolteae</name>
    <dbReference type="NCBI Taxonomy" id="208479"/>
    <lineage>
        <taxon>Bacteria</taxon>
        <taxon>Bacillati</taxon>
        <taxon>Bacillota</taxon>
        <taxon>Clostridia</taxon>
        <taxon>Lachnospirales</taxon>
        <taxon>Lachnospiraceae</taxon>
        <taxon>Enterocloster</taxon>
    </lineage>
</organism>
<dbReference type="PANTHER" id="PTHR11360:SF317">
    <property type="entry name" value="MAJOR FACILITATOR SUPERFAMILY (MFS) PROFILE DOMAIN-CONTAINING PROTEIN-RELATED"/>
    <property type="match status" value="1"/>
</dbReference>
<proteinExistence type="predicted"/>
<feature type="transmembrane region" description="Helical" evidence="7">
    <location>
        <begin position="281"/>
        <end position="300"/>
    </location>
</feature>
<feature type="transmembrane region" description="Helical" evidence="7">
    <location>
        <begin position="47"/>
        <end position="70"/>
    </location>
</feature>
<feature type="transmembrane region" description="Helical" evidence="7">
    <location>
        <begin position="242"/>
        <end position="261"/>
    </location>
</feature>
<sequence>MDNQYESFEKKKFLYFVTGLVVVFIVGLGYTWSIVQTPIVQAMGGESVTATVALCYTVTVLCSTMSPTLFGGFTKRLKPNQMVFMGGLLFGLGYLLSGHIATLPMLFLTYGLGTGIGSGLIYPTMMGYSASILPEKQGISSGLMAGIYGGAAIVWSPILAGSIENKGLTSTFNFIGLICLIVLLGASFILKPIPEGYADFKKGQLKDLKKNHSESSSRPINSEKKKSPSVNLTRGQMVKTSMFYVAAVAFAFGLTSGMMVISQASQILQSSHNLTPTQAAAYVSLLSFMSMAGRILWGAVTDHTDKYVTLCIICAIPIITMGILSLSPKTTAAVACMAFTALCYGGFGGTITPITSDLFGPKYITENYGVMYLMFGIAGLIGPRAAVKLNVGGDYSKAFMVGFVMSVVSLAAAFVVKKKVEVSLKQA</sequence>
<dbReference type="InterPro" id="IPR036259">
    <property type="entry name" value="MFS_trans_sf"/>
</dbReference>
<keyword evidence="2" id="KW-0813">Transport</keyword>
<name>A0A6N2XVL8_9FIRM</name>
<feature type="transmembrane region" description="Helical" evidence="7">
    <location>
        <begin position="307"/>
        <end position="326"/>
    </location>
</feature>
<feature type="transmembrane region" description="Helical" evidence="7">
    <location>
        <begin position="12"/>
        <end position="35"/>
    </location>
</feature>
<keyword evidence="4 7" id="KW-1133">Transmembrane helix</keyword>
<evidence type="ECO:0000259" key="8">
    <source>
        <dbReference type="PROSITE" id="PS50850"/>
    </source>
</evidence>
<feature type="transmembrane region" description="Helical" evidence="7">
    <location>
        <begin position="82"/>
        <end position="101"/>
    </location>
</feature>
<feature type="transmembrane region" description="Helical" evidence="7">
    <location>
        <begin position="367"/>
        <end position="386"/>
    </location>
</feature>
<dbReference type="Gene3D" id="1.20.1250.20">
    <property type="entry name" value="MFS general substrate transporter like domains"/>
    <property type="match status" value="2"/>
</dbReference>
<accession>A0A6N2XVL8</accession>
<evidence type="ECO:0000313" key="9">
    <source>
        <dbReference type="EMBL" id="VYT57188.1"/>
    </source>
</evidence>
<comment type="subcellular location">
    <subcellularLocation>
        <location evidence="1">Cell membrane</location>
        <topology evidence="1">Multi-pass membrane protein</topology>
    </subcellularLocation>
</comment>
<dbReference type="EMBL" id="CACRTF010000027">
    <property type="protein sequence ID" value="VYT57188.1"/>
    <property type="molecule type" value="Genomic_DNA"/>
</dbReference>
<protein>
    <submittedName>
        <fullName evidence="9">Putative MFS-type transporter YhjX</fullName>
    </submittedName>
</protein>
<feature type="transmembrane region" description="Helical" evidence="7">
    <location>
        <begin position="142"/>
        <end position="160"/>
    </location>
</feature>
<gene>
    <name evidence="9" type="primary">yhjX_3</name>
    <name evidence="9" type="ORF">CBLFYP116_06017</name>
</gene>
<feature type="compositionally biased region" description="Basic and acidic residues" evidence="6">
    <location>
        <begin position="211"/>
        <end position="226"/>
    </location>
</feature>
<evidence type="ECO:0000256" key="1">
    <source>
        <dbReference type="ARBA" id="ARBA00004651"/>
    </source>
</evidence>
<keyword evidence="3 7" id="KW-0812">Transmembrane</keyword>
<feature type="transmembrane region" description="Helical" evidence="7">
    <location>
        <begin position="398"/>
        <end position="416"/>
    </location>
</feature>
<dbReference type="PROSITE" id="PS50850">
    <property type="entry name" value="MFS"/>
    <property type="match status" value="1"/>
</dbReference>
<evidence type="ECO:0000256" key="7">
    <source>
        <dbReference type="SAM" id="Phobius"/>
    </source>
</evidence>
<feature type="transmembrane region" description="Helical" evidence="7">
    <location>
        <begin position="332"/>
        <end position="355"/>
    </location>
</feature>
<feature type="region of interest" description="Disordered" evidence="6">
    <location>
        <begin position="211"/>
        <end position="231"/>
    </location>
</feature>
<dbReference type="AlphaFoldDB" id="A0A6N2XVL8"/>
<keyword evidence="5 7" id="KW-0472">Membrane</keyword>
<dbReference type="GeneID" id="23115268"/>
<evidence type="ECO:0000256" key="6">
    <source>
        <dbReference type="SAM" id="MobiDB-lite"/>
    </source>
</evidence>
<dbReference type="PANTHER" id="PTHR11360">
    <property type="entry name" value="MONOCARBOXYLATE TRANSPORTER"/>
    <property type="match status" value="1"/>
</dbReference>
<evidence type="ECO:0000256" key="2">
    <source>
        <dbReference type="ARBA" id="ARBA00022448"/>
    </source>
</evidence>
<dbReference type="GO" id="GO:0005886">
    <property type="term" value="C:plasma membrane"/>
    <property type="evidence" value="ECO:0007669"/>
    <property type="project" value="UniProtKB-SubCell"/>
</dbReference>
<reference evidence="9" key="1">
    <citation type="submission" date="2019-11" db="EMBL/GenBank/DDBJ databases">
        <authorList>
            <person name="Feng L."/>
        </authorList>
    </citation>
    <scope>NUCLEOTIDE SEQUENCE</scope>
    <source>
        <strain evidence="9">CbolteaeLFYP116</strain>
    </source>
</reference>
<feature type="transmembrane region" description="Helical" evidence="7">
    <location>
        <begin position="172"/>
        <end position="190"/>
    </location>
</feature>
<dbReference type="InterPro" id="IPR011701">
    <property type="entry name" value="MFS"/>
</dbReference>
<evidence type="ECO:0000256" key="3">
    <source>
        <dbReference type="ARBA" id="ARBA00022692"/>
    </source>
</evidence>
<feature type="transmembrane region" description="Helical" evidence="7">
    <location>
        <begin position="107"/>
        <end position="130"/>
    </location>
</feature>
<evidence type="ECO:0000256" key="5">
    <source>
        <dbReference type="ARBA" id="ARBA00023136"/>
    </source>
</evidence>